<dbReference type="GO" id="GO:0035861">
    <property type="term" value="C:site of double-strand break"/>
    <property type="evidence" value="ECO:0007669"/>
    <property type="project" value="TreeGrafter"/>
</dbReference>
<dbReference type="SUPFAM" id="SSF57997">
    <property type="entry name" value="Tropomyosin"/>
    <property type="match status" value="1"/>
</dbReference>
<keyword evidence="10" id="KW-0539">Nucleus</keyword>
<proteinExistence type="predicted"/>
<protein>
    <submittedName>
        <fullName evidence="12">Uncharacterized protein</fullName>
    </submittedName>
</protein>
<dbReference type="GO" id="GO:0003697">
    <property type="term" value="F:single-stranded DNA binding"/>
    <property type="evidence" value="ECO:0007669"/>
    <property type="project" value="TreeGrafter"/>
</dbReference>
<evidence type="ECO:0000256" key="2">
    <source>
        <dbReference type="ARBA" id="ARBA00004286"/>
    </source>
</evidence>
<dbReference type="GO" id="GO:0000724">
    <property type="term" value="P:double-strand break repair via homologous recombination"/>
    <property type="evidence" value="ECO:0007669"/>
    <property type="project" value="TreeGrafter"/>
</dbReference>
<reference evidence="12" key="1">
    <citation type="submission" date="2020-04" db="EMBL/GenBank/DDBJ databases">
        <title>Hybrid Assembly of Korean Phytophthora infestans isolates.</title>
        <authorList>
            <person name="Prokchorchik M."/>
            <person name="Lee Y."/>
            <person name="Seo J."/>
            <person name="Cho J.-H."/>
            <person name="Park Y.-E."/>
            <person name="Jang D.-C."/>
            <person name="Im J.-S."/>
            <person name="Choi J.-G."/>
            <person name="Park H.-J."/>
            <person name="Lee G.-B."/>
            <person name="Lee Y.-G."/>
            <person name="Hong S.-Y."/>
            <person name="Cho K."/>
            <person name="Sohn K.H."/>
        </authorList>
    </citation>
    <scope>NUCLEOTIDE SEQUENCE</scope>
    <source>
        <strain evidence="12">KR_1_A1</strain>
    </source>
</reference>
<evidence type="ECO:0000256" key="7">
    <source>
        <dbReference type="ARBA" id="ARBA00023054"/>
    </source>
</evidence>
<keyword evidence="7 11" id="KW-0175">Coiled coil</keyword>
<comment type="subcellular location">
    <subcellularLocation>
        <location evidence="2">Chromosome</location>
    </subcellularLocation>
    <subcellularLocation>
        <location evidence="1">Nucleus</location>
    </subcellularLocation>
</comment>
<sequence length="274" mass="31482">MLKTELAWSIVGDKDAVAADSENKLMQKQRDTVGIGEKLSESKREVVKLEQSQNEANFQLEDASARMSENYRQKMTVKAKIREARRPLQQYKAELSRLARSKDRAKQQLSRVQCDLQRKRERHTALLKSLTESNQDLRDRLVNMQQAVMQTERDLGGAEAHALAQTKVLRELEDRHDSCKTQLQQLCHDAERATRRLNSLNQQKQNRISAFGRNSEHLQQLIKENLHQFTFPPIGPLGMYVTLPDEFMRFQAAIEVAAGTVLRNYLVVNGQDKA</sequence>
<keyword evidence="4" id="KW-0547">Nucleotide-binding</keyword>
<dbReference type="GO" id="GO:0005524">
    <property type="term" value="F:ATP binding"/>
    <property type="evidence" value="ECO:0007669"/>
    <property type="project" value="UniProtKB-KW"/>
</dbReference>
<dbReference type="GO" id="GO:0030915">
    <property type="term" value="C:Smc5-Smc6 complex"/>
    <property type="evidence" value="ECO:0007669"/>
    <property type="project" value="TreeGrafter"/>
</dbReference>
<keyword evidence="6" id="KW-0067">ATP-binding</keyword>
<evidence type="ECO:0000256" key="3">
    <source>
        <dbReference type="ARBA" id="ARBA00022454"/>
    </source>
</evidence>
<name>A0A833T019_PHYIN</name>
<dbReference type="Proteomes" id="UP000602510">
    <property type="component" value="Unassembled WGS sequence"/>
</dbReference>
<evidence type="ECO:0000256" key="4">
    <source>
        <dbReference type="ARBA" id="ARBA00022741"/>
    </source>
</evidence>
<keyword evidence="13" id="KW-1185">Reference proteome</keyword>
<dbReference type="PANTHER" id="PTHR19306:SF6">
    <property type="entry name" value="STRUCTURAL MAINTENANCE OF CHROMOSOMES PROTEIN 6"/>
    <property type="match status" value="1"/>
</dbReference>
<dbReference type="GO" id="GO:0005634">
    <property type="term" value="C:nucleus"/>
    <property type="evidence" value="ECO:0007669"/>
    <property type="project" value="UniProtKB-SubCell"/>
</dbReference>
<dbReference type="PANTHER" id="PTHR19306">
    <property type="entry name" value="STRUCTURAL MAINTENANCE OF CHROMOSOMES 5,6 SMC5, SMC6"/>
    <property type="match status" value="1"/>
</dbReference>
<dbReference type="GO" id="GO:0003684">
    <property type="term" value="F:damaged DNA binding"/>
    <property type="evidence" value="ECO:0007669"/>
    <property type="project" value="TreeGrafter"/>
</dbReference>
<accession>A0A833T019</accession>
<evidence type="ECO:0000256" key="11">
    <source>
        <dbReference type="SAM" id="Coils"/>
    </source>
</evidence>
<keyword evidence="8" id="KW-0233">DNA recombination</keyword>
<dbReference type="EMBL" id="WSZM01000356">
    <property type="protein sequence ID" value="KAF4034664.1"/>
    <property type="molecule type" value="Genomic_DNA"/>
</dbReference>
<evidence type="ECO:0000313" key="13">
    <source>
        <dbReference type="Proteomes" id="UP000602510"/>
    </source>
</evidence>
<comment type="caution">
    <text evidence="12">The sequence shown here is derived from an EMBL/GenBank/DDBJ whole genome shotgun (WGS) entry which is preliminary data.</text>
</comment>
<organism evidence="12 13">
    <name type="scientific">Phytophthora infestans</name>
    <name type="common">Potato late blight agent</name>
    <name type="synonym">Botrytis infestans</name>
    <dbReference type="NCBI Taxonomy" id="4787"/>
    <lineage>
        <taxon>Eukaryota</taxon>
        <taxon>Sar</taxon>
        <taxon>Stramenopiles</taxon>
        <taxon>Oomycota</taxon>
        <taxon>Peronosporomycetes</taxon>
        <taxon>Peronosporales</taxon>
        <taxon>Peronosporaceae</taxon>
        <taxon>Phytophthora</taxon>
    </lineage>
</organism>
<evidence type="ECO:0000256" key="9">
    <source>
        <dbReference type="ARBA" id="ARBA00023204"/>
    </source>
</evidence>
<evidence type="ECO:0000256" key="5">
    <source>
        <dbReference type="ARBA" id="ARBA00022763"/>
    </source>
</evidence>
<keyword evidence="5" id="KW-0227">DNA damage</keyword>
<evidence type="ECO:0000256" key="10">
    <source>
        <dbReference type="ARBA" id="ARBA00023242"/>
    </source>
</evidence>
<evidence type="ECO:0000256" key="1">
    <source>
        <dbReference type="ARBA" id="ARBA00004123"/>
    </source>
</evidence>
<gene>
    <name evidence="12" type="ORF">GN244_ATG13408</name>
</gene>
<keyword evidence="9" id="KW-0234">DNA repair</keyword>
<feature type="coiled-coil region" evidence="11">
    <location>
        <begin position="88"/>
        <end position="203"/>
    </location>
</feature>
<dbReference type="AlphaFoldDB" id="A0A833T019"/>
<evidence type="ECO:0000256" key="8">
    <source>
        <dbReference type="ARBA" id="ARBA00023172"/>
    </source>
</evidence>
<evidence type="ECO:0000313" key="12">
    <source>
        <dbReference type="EMBL" id="KAF4034664.1"/>
    </source>
</evidence>
<keyword evidence="3" id="KW-0158">Chromosome</keyword>
<evidence type="ECO:0000256" key="6">
    <source>
        <dbReference type="ARBA" id="ARBA00022840"/>
    </source>
</evidence>